<reference evidence="3 4" key="1">
    <citation type="journal article" date="2014" name="Genome Announc.">
        <title>Genome Sequence and Methylome of Soil Bacterium Gemmatirosa kalamazoonensis KBS708T, a Member of the Rarely Cultivated Gemmatimonadetes Phylum.</title>
        <authorList>
            <person name="Debruyn J.M."/>
            <person name="Radosevich M."/>
            <person name="Wommack K.E."/>
            <person name="Polson S.W."/>
            <person name="Hauser L.J."/>
            <person name="Fawaz M.N."/>
            <person name="Korlach J."/>
            <person name="Tsai Y.C."/>
        </authorList>
    </citation>
    <scope>NUCLEOTIDE SEQUENCE [LARGE SCALE GENOMIC DNA]</scope>
    <source>
        <strain evidence="3 4">KBS708</strain>
    </source>
</reference>
<keyword evidence="4" id="KW-1185">Reference proteome</keyword>
<proteinExistence type="predicted"/>
<dbReference type="KEGG" id="gba:J421_4394"/>
<dbReference type="STRING" id="861299.J421_4394"/>
<feature type="transmembrane region" description="Helical" evidence="2">
    <location>
        <begin position="54"/>
        <end position="79"/>
    </location>
</feature>
<keyword evidence="2" id="KW-1133">Transmembrane helix</keyword>
<evidence type="ECO:0000256" key="2">
    <source>
        <dbReference type="SAM" id="Phobius"/>
    </source>
</evidence>
<gene>
    <name evidence="3" type="ORF">J421_4394</name>
</gene>
<keyword evidence="2" id="KW-0472">Membrane</keyword>
<evidence type="ECO:0000313" key="3">
    <source>
        <dbReference type="EMBL" id="AHG91931.1"/>
    </source>
</evidence>
<protein>
    <submittedName>
        <fullName evidence="3">Uncharacterized protein</fullName>
    </submittedName>
</protein>
<dbReference type="EMBL" id="CP007128">
    <property type="protein sequence ID" value="AHG91931.1"/>
    <property type="molecule type" value="Genomic_DNA"/>
</dbReference>
<dbReference type="HOGENOM" id="CLU_1872457_0_0_0"/>
<evidence type="ECO:0000256" key="1">
    <source>
        <dbReference type="SAM" id="MobiDB-lite"/>
    </source>
</evidence>
<feature type="region of interest" description="Disordered" evidence="1">
    <location>
        <begin position="115"/>
        <end position="136"/>
    </location>
</feature>
<dbReference type="RefSeq" id="WP_148306467.1">
    <property type="nucleotide sequence ID" value="NZ_CP007128.1"/>
</dbReference>
<dbReference type="InParanoid" id="W0RMD9"/>
<feature type="compositionally biased region" description="Pro residues" evidence="1">
    <location>
        <begin position="126"/>
        <end position="136"/>
    </location>
</feature>
<feature type="transmembrane region" description="Helical" evidence="2">
    <location>
        <begin position="85"/>
        <end position="107"/>
    </location>
</feature>
<name>W0RMD9_9BACT</name>
<organism evidence="3 4">
    <name type="scientific">Gemmatirosa kalamazoonensis</name>
    <dbReference type="NCBI Taxonomy" id="861299"/>
    <lineage>
        <taxon>Bacteria</taxon>
        <taxon>Pseudomonadati</taxon>
        <taxon>Gemmatimonadota</taxon>
        <taxon>Gemmatimonadia</taxon>
        <taxon>Gemmatimonadales</taxon>
        <taxon>Gemmatimonadaceae</taxon>
        <taxon>Gemmatirosa</taxon>
    </lineage>
</organism>
<sequence>MWLAIKALLLRWVLARSFGGLVSFLLLLAVPLAGVLKVVGLPLLIVVGIVGLPILLVLAVIGLPILLVVGTVGVIMAVVGTMLAAGLALLKIALPVIVVVLVARWVWGMVRGRRGDTGTTSESTPPATPPGPEAAS</sequence>
<accession>W0RMD9</accession>
<dbReference type="AlphaFoldDB" id="W0RMD9"/>
<dbReference type="Proteomes" id="UP000019151">
    <property type="component" value="Chromosome"/>
</dbReference>
<dbReference type="PATRIC" id="fig|861299.3.peg.4447"/>
<keyword evidence="2" id="KW-0812">Transmembrane</keyword>
<evidence type="ECO:0000313" key="4">
    <source>
        <dbReference type="Proteomes" id="UP000019151"/>
    </source>
</evidence>